<evidence type="ECO:0000313" key="2">
    <source>
        <dbReference type="EMBL" id="PHV66996.1"/>
    </source>
</evidence>
<protein>
    <recommendedName>
        <fullName evidence="1">SnoaL-like domain-containing protein</fullName>
    </recommendedName>
</protein>
<dbReference type="AlphaFoldDB" id="A0A2G3PML7"/>
<accession>A0A2G3PML7</accession>
<evidence type="ECO:0000313" key="3">
    <source>
        <dbReference type="Proteomes" id="UP000225108"/>
    </source>
</evidence>
<name>A0A2G3PML7_WILMA</name>
<dbReference type="Gene3D" id="3.10.450.50">
    <property type="match status" value="1"/>
</dbReference>
<evidence type="ECO:0000259" key="1">
    <source>
        <dbReference type="Pfam" id="PF13577"/>
    </source>
</evidence>
<comment type="caution">
    <text evidence="2">The sequence shown here is derived from an EMBL/GenBank/DDBJ whole genome shotgun (WGS) entry which is preliminary data.</text>
</comment>
<dbReference type="SUPFAM" id="SSF54427">
    <property type="entry name" value="NTF2-like"/>
    <property type="match status" value="1"/>
</dbReference>
<reference evidence="2 3" key="1">
    <citation type="submission" date="2017-10" db="EMBL/GenBank/DDBJ databases">
        <title>The draft genome sequence of Williamsia sp. BULT 1.1 isolated from the semi-arid grassland soils from South Africa.</title>
        <authorList>
            <person name="Kabwe M.H."/>
            <person name="Govender N."/>
            <person name="Mutseka Lunga P."/>
            <person name="Vikram S."/>
            <person name="Makhalanyane T.P."/>
        </authorList>
    </citation>
    <scope>NUCLEOTIDE SEQUENCE [LARGE SCALE GENOMIC DNA]</scope>
    <source>
        <strain evidence="2 3">BULT 1.1</strain>
    </source>
</reference>
<dbReference type="Proteomes" id="UP000225108">
    <property type="component" value="Unassembled WGS sequence"/>
</dbReference>
<dbReference type="EMBL" id="PEBD01000008">
    <property type="protein sequence ID" value="PHV66996.1"/>
    <property type="molecule type" value="Genomic_DNA"/>
</dbReference>
<gene>
    <name evidence="2" type="ORF">CSW57_12270</name>
</gene>
<dbReference type="CDD" id="cd00531">
    <property type="entry name" value="NTF2_like"/>
    <property type="match status" value="1"/>
</dbReference>
<dbReference type="InterPro" id="IPR032710">
    <property type="entry name" value="NTF2-like_dom_sf"/>
</dbReference>
<dbReference type="Pfam" id="PF13577">
    <property type="entry name" value="SnoaL_4"/>
    <property type="match status" value="1"/>
</dbReference>
<sequence>MPEAIPATIDTIPATADPEDALNRFAFGLDAADRGLLESAFTDDVLFDVSRVGDEDSGFPPIEGRESVVGMLLMSMGPLDTMHALSNFRVRVDGDRAVLNCYAMAQHFRPGEGPSRHTTDQVMMGNKYDAELVRDGDIWRIKRLTIVTVWSQGNPDVLIDHLR</sequence>
<feature type="domain" description="SnoaL-like" evidence="1">
    <location>
        <begin position="20"/>
        <end position="145"/>
    </location>
</feature>
<dbReference type="InterPro" id="IPR037401">
    <property type="entry name" value="SnoaL-like"/>
</dbReference>
<organism evidence="2 3">
    <name type="scientific">Williamsia marianensis</name>
    <dbReference type="NCBI Taxonomy" id="85044"/>
    <lineage>
        <taxon>Bacteria</taxon>
        <taxon>Bacillati</taxon>
        <taxon>Actinomycetota</taxon>
        <taxon>Actinomycetes</taxon>
        <taxon>Mycobacteriales</taxon>
        <taxon>Nocardiaceae</taxon>
        <taxon>Williamsia</taxon>
    </lineage>
</organism>
<dbReference type="RefSeq" id="WP_099382995.1">
    <property type="nucleotide sequence ID" value="NZ_JBIVQH010000001.1"/>
</dbReference>
<proteinExistence type="predicted"/>